<evidence type="ECO:0000313" key="3">
    <source>
        <dbReference type="EMBL" id="CEM22081.1"/>
    </source>
</evidence>
<protein>
    <submittedName>
        <fullName evidence="3">Uncharacterized protein</fullName>
    </submittedName>
</protein>
<accession>A0A0G4G204</accession>
<organism evidence="3">
    <name type="scientific">Chromera velia CCMP2878</name>
    <dbReference type="NCBI Taxonomy" id="1169474"/>
    <lineage>
        <taxon>Eukaryota</taxon>
        <taxon>Sar</taxon>
        <taxon>Alveolata</taxon>
        <taxon>Colpodellida</taxon>
        <taxon>Chromeraceae</taxon>
        <taxon>Chromera</taxon>
    </lineage>
</organism>
<sequence length="1669" mass="178682">MVPSLAISFFLATLAVFSGFCRAAETFRHLRVVQKKQRPKRSQTSWHLQGGEPHHGYGIENAQVIDLSGGSPGNGSEPVPISVHVNGTVDGPGGEGTNPGFSRCGGSFRFPGRWYRLRLPGSDSNVVGLAVDACNSPINTDVGLLSGDCAGEGRLGGSCSCVGSQAFNERRCGWEKRVPPATVGRGGDEFFLLVSGSLSHGVFSMNVTVTPLPPPPENDEITGALSIPMKGFLVPLEGPQGPLTLSRSSGTVEGSLLASSNNDHVWSGTEWRAGVWYRVEVEEESVLKVEASSDQGTEMSHRVLKGTECLSTPSRRPCSCYRGFRGPALPGTYFVWVFSDSAAALTESSSAFNLTVTTTKLPPAPENDVISGAVAVPIADVPVGTPVSVAGSLLNSSRDSIVCRGSPQAGVWYSVEVNETSALSVAVNPDPAEDEQDDRKPKAYVFEGLQCLSDPSRAPCACLTDGYMGKETQAVRASAATTFFVLVYSDREAAQDENASLFNLTLTATPIPPAPENDAIAKALKIKPLNESVLGPSSGPSPTPARSSATVRGSLFSATLEHPVCAPRLLRAGVWYSVDVNETSALSVAVDSDEAFIRAHVLKGSACLSSPSNNRCICVTSDSRGRRTQTVRAPPDTYLVWVFADGDASLSRSRSAFSLSLSTTALPAPENDSIDRAVNLLMPGQRERAPSPSSAGHGSSLSPTAALSVTLEGSLFGSATDASVCSDDSDRVGVWYSLQVNETSALSVEVTSNEGKLYAHVLKGDACLSSPSSASCSCVSTWTGKEHTLRASAETYFVWVFAHSGTSVSESCSAFKLSVSLLPLPPPPPNYAINAAIPLSLNSPGSFRSVSLNGSFLSSAPTNAPSVCGEGGGEEGAGLWYRADLTERGLLSLRLTLRDTRFVRAESVNVLKGRSCLSDPSSAPGCECVYGVQHRVLSHVILGDASESQSFPVEPDEYFITVFTNDSRKTYNHQQSDFLLEAAFLPVSATVSPTSTELTLDAPVSGEINGSAPHSFSFLPRESGRVAITLCSSRPTSLTVLNGSATVGSADVTVCTGCGEVWVDVNEGERLCVEIPFQGGERREEGGEFFTLSARELPVPPASRWESAFELQGNQTVEFSTSVVPPGLYREGLGVFWFRHRAERQKGLSLTLCREQGRDRIARWEMTRRLAEASCSETGCEFSEERVERDQGGRDLVLQSERVSRDVQEAERCSAWYRSVDPGESVLFGALQTEFPIQSEHAGKLTLNVREFELPRNKHPSTAVVLPLEETMEVETSFAFSMPWQQKSILPANLTDASGLWYRLNFPPGREGRLQVAVGLCSDQMRDVCSDEVTTEARQATLELRVCSDGHTSGGMPPSGGPGNSSACRTVVKRDLNDKLAERNPHLYSKGCSDDGTLQTVLYRGEHLILGVGTFYNDRGRFQLRAREVERGRACVEDPRFEDAEGDGCGLYASHPEFCDAAELWALPSAFGGRSARESCCTCIGRPVPATPVRLLRGRCPQGTRRKLNACLAFDTLPVSEVEFNPVLLSGRTDDSALVDYRSYLFQLFRSDCGPRQSESSAASVSFPASRLNTEFCAEGLGRPGEVRLSAPRLLCGDVDFPLFPVGPNEQCCKLISFQRVAVAPAVSVTGCAASVDGRGQVCERVEARVEGLLLEEAGEGEDDLPDMD</sequence>
<feature type="region of interest" description="Disordered" evidence="1">
    <location>
        <begin position="1348"/>
        <end position="1367"/>
    </location>
</feature>
<gene>
    <name evidence="3" type="ORF">Cvel_19863</name>
</gene>
<dbReference type="VEuPathDB" id="CryptoDB:Cvel_19863"/>
<reference evidence="3" key="1">
    <citation type="submission" date="2014-11" db="EMBL/GenBank/DDBJ databases">
        <authorList>
            <person name="Otto D Thomas"/>
            <person name="Naeem Raeece"/>
        </authorList>
    </citation>
    <scope>NUCLEOTIDE SEQUENCE</scope>
</reference>
<feature type="signal peptide" evidence="2">
    <location>
        <begin position="1"/>
        <end position="23"/>
    </location>
</feature>
<dbReference type="EMBL" id="CDMZ01000818">
    <property type="protein sequence ID" value="CEM22081.1"/>
    <property type="molecule type" value="Genomic_DNA"/>
</dbReference>
<keyword evidence="2" id="KW-0732">Signal</keyword>
<name>A0A0G4G204_9ALVE</name>
<feature type="chain" id="PRO_5005189865" evidence="2">
    <location>
        <begin position="24"/>
        <end position="1669"/>
    </location>
</feature>
<proteinExistence type="predicted"/>
<evidence type="ECO:0000256" key="2">
    <source>
        <dbReference type="SAM" id="SignalP"/>
    </source>
</evidence>
<evidence type="ECO:0000256" key="1">
    <source>
        <dbReference type="SAM" id="MobiDB-lite"/>
    </source>
</evidence>
<feature type="region of interest" description="Disordered" evidence="1">
    <location>
        <begin position="67"/>
        <end position="102"/>
    </location>
</feature>